<evidence type="ECO:0000256" key="1">
    <source>
        <dbReference type="SAM" id="MobiDB-lite"/>
    </source>
</evidence>
<evidence type="ECO:0000313" key="2">
    <source>
        <dbReference type="EMBL" id="SVD83639.1"/>
    </source>
</evidence>
<proteinExistence type="predicted"/>
<name>A0A382YKY6_9ZZZZ</name>
<feature type="region of interest" description="Disordered" evidence="1">
    <location>
        <begin position="1"/>
        <end position="24"/>
    </location>
</feature>
<organism evidence="2">
    <name type="scientific">marine metagenome</name>
    <dbReference type="NCBI Taxonomy" id="408172"/>
    <lineage>
        <taxon>unclassified sequences</taxon>
        <taxon>metagenomes</taxon>
        <taxon>ecological metagenomes</taxon>
    </lineage>
</organism>
<protein>
    <submittedName>
        <fullName evidence="2">Uncharacterized protein</fullName>
    </submittedName>
</protein>
<reference evidence="2" key="1">
    <citation type="submission" date="2018-05" db="EMBL/GenBank/DDBJ databases">
        <authorList>
            <person name="Lanie J.A."/>
            <person name="Ng W.-L."/>
            <person name="Kazmierczak K.M."/>
            <person name="Andrzejewski T.M."/>
            <person name="Davidsen T.M."/>
            <person name="Wayne K.J."/>
            <person name="Tettelin H."/>
            <person name="Glass J.I."/>
            <person name="Rusch D."/>
            <person name="Podicherti R."/>
            <person name="Tsui H.-C.T."/>
            <person name="Winkler M.E."/>
        </authorList>
    </citation>
    <scope>NUCLEOTIDE SEQUENCE</scope>
</reference>
<accession>A0A382YKY6</accession>
<dbReference type="AlphaFoldDB" id="A0A382YKY6"/>
<sequence length="24" mass="2741">MSTDEKANASIAKKDWKTELTDEE</sequence>
<gene>
    <name evidence="2" type="ORF">METZ01_LOCUS436493</name>
</gene>
<feature type="non-terminal residue" evidence="2">
    <location>
        <position position="24"/>
    </location>
</feature>
<dbReference type="EMBL" id="UINC01176491">
    <property type="protein sequence ID" value="SVD83639.1"/>
    <property type="molecule type" value="Genomic_DNA"/>
</dbReference>